<comment type="caution">
    <text evidence="1">The sequence shown here is derived from an EMBL/GenBank/DDBJ whole genome shotgun (WGS) entry which is preliminary data.</text>
</comment>
<organism evidence="1 2">
    <name type="scientific">Paraglaciecola algarum</name>
    <dbReference type="NCBI Taxonomy" id="3050085"/>
    <lineage>
        <taxon>Bacteria</taxon>
        <taxon>Pseudomonadati</taxon>
        <taxon>Pseudomonadota</taxon>
        <taxon>Gammaproteobacteria</taxon>
        <taxon>Alteromonadales</taxon>
        <taxon>Alteromonadaceae</taxon>
        <taxon>Paraglaciecola</taxon>
    </lineage>
</organism>
<accession>A0ABS9D6V4</accession>
<dbReference type="InterPro" id="IPR029055">
    <property type="entry name" value="Ntn_hydrolases_N"/>
</dbReference>
<dbReference type="PANTHER" id="PTHR43881">
    <property type="entry name" value="GAMMA-GLUTAMYLTRANSPEPTIDASE (AFU_ORTHOLOGUE AFUA_4G13580)"/>
    <property type="match status" value="1"/>
</dbReference>
<dbReference type="Gene3D" id="3.60.20.40">
    <property type="match status" value="1"/>
</dbReference>
<proteinExistence type="predicted"/>
<dbReference type="Pfam" id="PF01019">
    <property type="entry name" value="G_glu_transpept"/>
    <property type="match status" value="1"/>
</dbReference>
<sequence>MPNIAFTAPHAKASEIGLSVLKQGGSAVDAMVASAAAISVLYPHMNSLAGDGFWLIQKPGEAPVCIDGCGFAAQNASIEYYKNLGHQQIPSRGALAALTVGGTLDSWQKAREYAGQFSHSIELKDLLAPAVELAKNGIQVTKSLQHASQKVSEDLSAEAEYKAVFEPKGRTLQQGELLQNPQLAHFLTELGEQGLDSFYRGDIAKQLAKSLTNAGSPIQLSDLQSYQAKVLQPLSVTTSKGTFYNLPAPTQGIASLLILAIYDEIYQEDWSQAQKVHGLVEATKQAFLVRDKEVCDPRRLSNNWQNLLSASNIISLAKNISQQAMPWPRESAEGDTIWMGCVDKDGTMVSFIQSIYWEFGSGVVLPEYGLVWNNRGTSFSLQAEHVNALKPGYKPFHTLNPAFAVLNDGRRMSYGTMGGEGQPQTQAAIISRYLYDNLSLTESVNKGRWLLGRTWGSDEHDLKMEQDLFADLGKDLIDKGHQLRSVDKVNELMGHAGAIVLSSTGQVEATSDHRSDGAGLVDKISAKYT</sequence>
<dbReference type="RefSeq" id="WP_235312665.1">
    <property type="nucleotide sequence ID" value="NZ_JAKGAS010000005.1"/>
</dbReference>
<evidence type="ECO:0000313" key="1">
    <source>
        <dbReference type="EMBL" id="MCF2948702.1"/>
    </source>
</evidence>
<dbReference type="SUPFAM" id="SSF56235">
    <property type="entry name" value="N-terminal nucleophile aminohydrolases (Ntn hydrolases)"/>
    <property type="match status" value="1"/>
</dbReference>
<dbReference type="PRINTS" id="PR01210">
    <property type="entry name" value="GGTRANSPTASE"/>
</dbReference>
<dbReference type="Gene3D" id="1.10.246.130">
    <property type="match status" value="1"/>
</dbReference>
<dbReference type="PANTHER" id="PTHR43881:SF5">
    <property type="entry name" value="GAMMA-GLUTAMYLTRANSPEPTIDASE"/>
    <property type="match status" value="1"/>
</dbReference>
<keyword evidence="2" id="KW-1185">Reference proteome</keyword>
<protein>
    <submittedName>
        <fullName evidence="1">Gamma-glutamyltransferase family protein</fullName>
    </submittedName>
</protein>
<dbReference type="InterPro" id="IPR043138">
    <property type="entry name" value="GGT_lsub"/>
</dbReference>
<gene>
    <name evidence="1" type="ORF">L0668_11335</name>
</gene>
<name>A0ABS9D6V4_9ALTE</name>
<dbReference type="InterPro" id="IPR043137">
    <property type="entry name" value="GGT_ssub_C"/>
</dbReference>
<dbReference type="InterPro" id="IPR052896">
    <property type="entry name" value="GGT-like_enzyme"/>
</dbReference>
<dbReference type="Proteomes" id="UP001521137">
    <property type="component" value="Unassembled WGS sequence"/>
</dbReference>
<evidence type="ECO:0000313" key="2">
    <source>
        <dbReference type="Proteomes" id="UP001521137"/>
    </source>
</evidence>
<dbReference type="EMBL" id="JAKGAS010000005">
    <property type="protein sequence ID" value="MCF2948702.1"/>
    <property type="molecule type" value="Genomic_DNA"/>
</dbReference>
<reference evidence="1 2" key="1">
    <citation type="submission" date="2022-01" db="EMBL/GenBank/DDBJ databases">
        <title>Paraglaciecola sp. G1-23.</title>
        <authorList>
            <person name="Jin M.S."/>
            <person name="Han D.M."/>
            <person name="Kim H.M."/>
            <person name="Jeon C.O."/>
        </authorList>
    </citation>
    <scope>NUCLEOTIDE SEQUENCE [LARGE SCALE GENOMIC DNA]</scope>
    <source>
        <strain evidence="1 2">G1-23</strain>
    </source>
</reference>